<dbReference type="AlphaFoldDB" id="A0A5A7PT76"/>
<keyword evidence="3" id="KW-1185">Reference proteome</keyword>
<feature type="transmembrane region" description="Helical" evidence="1">
    <location>
        <begin position="70"/>
        <end position="89"/>
    </location>
</feature>
<accession>A0A5A7PT76</accession>
<gene>
    <name evidence="2" type="ORF">STAS_12383</name>
</gene>
<keyword evidence="1" id="KW-0812">Transmembrane</keyword>
<evidence type="ECO:0000256" key="1">
    <source>
        <dbReference type="SAM" id="Phobius"/>
    </source>
</evidence>
<proteinExistence type="predicted"/>
<name>A0A5A7PT76_STRAF</name>
<dbReference type="EMBL" id="BKCP01005072">
    <property type="protein sequence ID" value="GER36063.1"/>
    <property type="molecule type" value="Genomic_DNA"/>
</dbReference>
<feature type="transmembrane region" description="Helical" evidence="1">
    <location>
        <begin position="29"/>
        <end position="49"/>
    </location>
</feature>
<keyword evidence="1" id="KW-1133">Transmembrane helix</keyword>
<evidence type="ECO:0000313" key="3">
    <source>
        <dbReference type="Proteomes" id="UP000325081"/>
    </source>
</evidence>
<protein>
    <submittedName>
        <fullName evidence="2">Ankyrin repeat-containing protein</fullName>
    </submittedName>
</protein>
<evidence type="ECO:0000313" key="2">
    <source>
        <dbReference type="EMBL" id="GER36063.1"/>
    </source>
</evidence>
<sequence>MFILFMMVTFSATLYLVFGREKGWILIPVGALACMPVTSFVMMQFPLNLSMRNLVQFPVKNLMGLSMRNLLQLPLLIDVISNTYFLGIFRRYMERISCAIFHEE</sequence>
<reference evidence="3" key="1">
    <citation type="journal article" date="2019" name="Curr. Biol.">
        <title>Genome Sequence of Striga asiatica Provides Insight into the Evolution of Plant Parasitism.</title>
        <authorList>
            <person name="Yoshida S."/>
            <person name="Kim S."/>
            <person name="Wafula E.K."/>
            <person name="Tanskanen J."/>
            <person name="Kim Y.M."/>
            <person name="Honaas L."/>
            <person name="Yang Z."/>
            <person name="Spallek T."/>
            <person name="Conn C.E."/>
            <person name="Ichihashi Y."/>
            <person name="Cheong K."/>
            <person name="Cui S."/>
            <person name="Der J.P."/>
            <person name="Gundlach H."/>
            <person name="Jiao Y."/>
            <person name="Hori C."/>
            <person name="Ishida J.K."/>
            <person name="Kasahara H."/>
            <person name="Kiba T."/>
            <person name="Kim M.S."/>
            <person name="Koo N."/>
            <person name="Laohavisit A."/>
            <person name="Lee Y.H."/>
            <person name="Lumba S."/>
            <person name="McCourt P."/>
            <person name="Mortimer J.C."/>
            <person name="Mutuku J.M."/>
            <person name="Nomura T."/>
            <person name="Sasaki-Sekimoto Y."/>
            <person name="Seto Y."/>
            <person name="Wang Y."/>
            <person name="Wakatake T."/>
            <person name="Sakakibara H."/>
            <person name="Demura T."/>
            <person name="Yamaguchi S."/>
            <person name="Yoneyama K."/>
            <person name="Manabe R.I."/>
            <person name="Nelson D.C."/>
            <person name="Schulman A.H."/>
            <person name="Timko M.P."/>
            <person name="dePamphilis C.W."/>
            <person name="Choi D."/>
            <person name="Shirasu K."/>
        </authorList>
    </citation>
    <scope>NUCLEOTIDE SEQUENCE [LARGE SCALE GENOMIC DNA]</scope>
    <source>
        <strain evidence="3">cv. UVA1</strain>
    </source>
</reference>
<organism evidence="2 3">
    <name type="scientific">Striga asiatica</name>
    <name type="common">Asiatic witchweed</name>
    <name type="synonym">Buchnera asiatica</name>
    <dbReference type="NCBI Taxonomy" id="4170"/>
    <lineage>
        <taxon>Eukaryota</taxon>
        <taxon>Viridiplantae</taxon>
        <taxon>Streptophyta</taxon>
        <taxon>Embryophyta</taxon>
        <taxon>Tracheophyta</taxon>
        <taxon>Spermatophyta</taxon>
        <taxon>Magnoliopsida</taxon>
        <taxon>eudicotyledons</taxon>
        <taxon>Gunneridae</taxon>
        <taxon>Pentapetalae</taxon>
        <taxon>asterids</taxon>
        <taxon>lamiids</taxon>
        <taxon>Lamiales</taxon>
        <taxon>Orobanchaceae</taxon>
        <taxon>Buchnereae</taxon>
        <taxon>Striga</taxon>
    </lineage>
</organism>
<dbReference type="Proteomes" id="UP000325081">
    <property type="component" value="Unassembled WGS sequence"/>
</dbReference>
<comment type="caution">
    <text evidence="2">The sequence shown here is derived from an EMBL/GenBank/DDBJ whole genome shotgun (WGS) entry which is preliminary data.</text>
</comment>
<dbReference type="OrthoDB" id="1652385at2759"/>
<keyword evidence="1" id="KW-0472">Membrane</keyword>